<dbReference type="CDD" id="cd14686">
    <property type="entry name" value="bZIP"/>
    <property type="match status" value="1"/>
</dbReference>
<keyword evidence="4" id="KW-1185">Reference proteome</keyword>
<evidence type="ECO:0008006" key="5">
    <source>
        <dbReference type="Google" id="ProtNLM"/>
    </source>
</evidence>
<evidence type="ECO:0000256" key="1">
    <source>
        <dbReference type="SAM" id="MobiDB-lite"/>
    </source>
</evidence>
<evidence type="ECO:0000313" key="3">
    <source>
        <dbReference type="EMBL" id="GGG68490.1"/>
    </source>
</evidence>
<evidence type="ECO:0000256" key="2">
    <source>
        <dbReference type="SAM" id="SignalP"/>
    </source>
</evidence>
<accession>A0A917M0G3</accession>
<organism evidence="3 4">
    <name type="scientific">Paenibacillus radicis</name>
    <name type="common">ex Gao et al. 2016</name>
    <dbReference type="NCBI Taxonomy" id="1737354"/>
    <lineage>
        <taxon>Bacteria</taxon>
        <taxon>Bacillati</taxon>
        <taxon>Bacillota</taxon>
        <taxon>Bacilli</taxon>
        <taxon>Bacillales</taxon>
        <taxon>Paenibacillaceae</taxon>
        <taxon>Paenibacillus</taxon>
    </lineage>
</organism>
<comment type="caution">
    <text evidence="3">The sequence shown here is derived from an EMBL/GenBank/DDBJ whole genome shotgun (WGS) entry which is preliminary data.</text>
</comment>
<feature type="chain" id="PRO_5039356089" description="Phage lipoprotein" evidence="2">
    <location>
        <begin position="21"/>
        <end position="227"/>
    </location>
</feature>
<protein>
    <recommendedName>
        <fullName evidence="5">Phage lipoprotein</fullName>
    </recommendedName>
</protein>
<name>A0A917M0G3_9BACL</name>
<dbReference type="RefSeq" id="WP_229692141.1">
    <property type="nucleotide sequence ID" value="NZ_BMHY01000004.1"/>
</dbReference>
<dbReference type="Proteomes" id="UP000600247">
    <property type="component" value="Unassembled WGS sequence"/>
</dbReference>
<sequence>MGKKTLQFIVTLGLLGSLLAGCSSGNNGSNEEIKQLKQEIAALKEENEKLKQANGPESEEHEAAEKEALAEEPEQTPEPDSGLAAELNKAVTIADFAEFTVTGTKFAKIVKPSKPGTFYTYYEAKEPDTTYLAITIKLKSLLESGKSADRFADVTVKYNDKYEYNTFSTIEDQGGADFTYTNITSIEPLKTATLLYLAEVPTEVETGTSPLKAVISMNDKEYELIIR</sequence>
<feature type="region of interest" description="Disordered" evidence="1">
    <location>
        <begin position="44"/>
        <end position="82"/>
    </location>
</feature>
<feature type="signal peptide" evidence="2">
    <location>
        <begin position="1"/>
        <end position="20"/>
    </location>
</feature>
<dbReference type="PROSITE" id="PS51257">
    <property type="entry name" value="PROKAR_LIPOPROTEIN"/>
    <property type="match status" value="1"/>
</dbReference>
<dbReference type="EMBL" id="BMHY01000004">
    <property type="protein sequence ID" value="GGG68490.1"/>
    <property type="molecule type" value="Genomic_DNA"/>
</dbReference>
<gene>
    <name evidence="3" type="ORF">GCM10010918_24280</name>
</gene>
<dbReference type="AlphaFoldDB" id="A0A917M0G3"/>
<keyword evidence="2" id="KW-0732">Signal</keyword>
<evidence type="ECO:0000313" key="4">
    <source>
        <dbReference type="Proteomes" id="UP000600247"/>
    </source>
</evidence>
<proteinExistence type="predicted"/>
<reference evidence="3 4" key="1">
    <citation type="journal article" date="2014" name="Int. J. Syst. Evol. Microbiol.">
        <title>Complete genome sequence of Corynebacterium casei LMG S-19264T (=DSM 44701T), isolated from a smear-ripened cheese.</title>
        <authorList>
            <consortium name="US DOE Joint Genome Institute (JGI-PGF)"/>
            <person name="Walter F."/>
            <person name="Albersmeier A."/>
            <person name="Kalinowski J."/>
            <person name="Ruckert C."/>
        </authorList>
    </citation>
    <scope>NUCLEOTIDE SEQUENCE [LARGE SCALE GENOMIC DNA]</scope>
    <source>
        <strain evidence="3 4">CGMCC 1.15286</strain>
    </source>
</reference>